<organism evidence="1 2">
    <name type="scientific">Molorchus minor</name>
    <dbReference type="NCBI Taxonomy" id="1323400"/>
    <lineage>
        <taxon>Eukaryota</taxon>
        <taxon>Metazoa</taxon>
        <taxon>Ecdysozoa</taxon>
        <taxon>Arthropoda</taxon>
        <taxon>Hexapoda</taxon>
        <taxon>Insecta</taxon>
        <taxon>Pterygota</taxon>
        <taxon>Neoptera</taxon>
        <taxon>Endopterygota</taxon>
        <taxon>Coleoptera</taxon>
        <taxon>Polyphaga</taxon>
        <taxon>Cucujiformia</taxon>
        <taxon>Chrysomeloidea</taxon>
        <taxon>Cerambycidae</taxon>
        <taxon>Lamiinae</taxon>
        <taxon>Monochamini</taxon>
        <taxon>Molorchus</taxon>
    </lineage>
</organism>
<dbReference type="InterPro" id="IPR043502">
    <property type="entry name" value="DNA/RNA_pol_sf"/>
</dbReference>
<gene>
    <name evidence="1" type="ORF">NQ317_001104</name>
</gene>
<name>A0ABQ9IW15_9CUCU</name>
<dbReference type="EMBL" id="JAPWTJ010002191">
    <property type="protein sequence ID" value="KAJ8967427.1"/>
    <property type="molecule type" value="Genomic_DNA"/>
</dbReference>
<evidence type="ECO:0008006" key="3">
    <source>
        <dbReference type="Google" id="ProtNLM"/>
    </source>
</evidence>
<evidence type="ECO:0000313" key="1">
    <source>
        <dbReference type="EMBL" id="KAJ8967427.1"/>
    </source>
</evidence>
<comment type="caution">
    <text evidence="1">The sequence shown here is derived from an EMBL/GenBank/DDBJ whole genome shotgun (WGS) entry which is preliminary data.</text>
</comment>
<keyword evidence="2" id="KW-1185">Reference proteome</keyword>
<evidence type="ECO:0000313" key="2">
    <source>
        <dbReference type="Proteomes" id="UP001162164"/>
    </source>
</evidence>
<protein>
    <recommendedName>
        <fullName evidence="3">DNA-directed DNA polymerase</fullName>
    </recommendedName>
</protein>
<accession>A0ABQ9IW15</accession>
<dbReference type="Proteomes" id="UP001162164">
    <property type="component" value="Unassembled WGS sequence"/>
</dbReference>
<dbReference type="PANTHER" id="PTHR33568">
    <property type="entry name" value="DNA POLYMERASE"/>
    <property type="match status" value="1"/>
</dbReference>
<dbReference type="PANTHER" id="PTHR33568:SF3">
    <property type="entry name" value="DNA-DIRECTED DNA POLYMERASE"/>
    <property type="match status" value="1"/>
</dbReference>
<reference evidence="1" key="1">
    <citation type="journal article" date="2023" name="Insect Mol. Biol.">
        <title>Genome sequencing provides insights into the evolution of gene families encoding plant cell wall-degrading enzymes in longhorned beetles.</title>
        <authorList>
            <person name="Shin N.R."/>
            <person name="Okamura Y."/>
            <person name="Kirsch R."/>
            <person name="Pauchet Y."/>
        </authorList>
    </citation>
    <scope>NUCLEOTIDE SEQUENCE</scope>
    <source>
        <strain evidence="1">MMC_N1</strain>
    </source>
</reference>
<sequence>MKVRLLKLKDLENQEYEVLEMWECRESHPLVTLSPLNPRYAFYGGRTGNTVEYYKCRPGEKIKYVDVCSLYPWACRYGKSPLATLKCIWGSLPQRHYWCRRGNQVQHSST</sequence>
<proteinExistence type="predicted"/>
<dbReference type="SUPFAM" id="SSF56672">
    <property type="entry name" value="DNA/RNA polymerases"/>
    <property type="match status" value="1"/>
</dbReference>